<feature type="transmembrane region" description="Helical" evidence="5">
    <location>
        <begin position="207"/>
        <end position="230"/>
    </location>
</feature>
<reference evidence="7" key="2">
    <citation type="journal article" date="2024" name="Environ. Microbiol.">
        <title>Genome analysis and description of Tunturibacter gen. nov. expands the diversity of Terriglobia in tundra soils.</title>
        <authorList>
            <person name="Messyasz A."/>
            <person name="Mannisto M.K."/>
            <person name="Kerkhof L.J."/>
            <person name="Haggblom M.M."/>
        </authorList>
    </citation>
    <scope>NUCLEOTIDE SEQUENCE</scope>
    <source>
        <strain evidence="7">M8UP39</strain>
    </source>
</reference>
<dbReference type="Pfam" id="PF00324">
    <property type="entry name" value="AA_permease"/>
    <property type="match status" value="1"/>
</dbReference>
<evidence type="ECO:0000259" key="6">
    <source>
        <dbReference type="Pfam" id="PF00324"/>
    </source>
</evidence>
<comment type="subcellular location">
    <subcellularLocation>
        <location evidence="1">Membrane</location>
        <topology evidence="1">Multi-pass membrane protein</topology>
    </subcellularLocation>
</comment>
<name>A0AAU7Z4C9_9BACT</name>
<protein>
    <submittedName>
        <fullName evidence="7">APC family permease</fullName>
    </submittedName>
</protein>
<evidence type="ECO:0000256" key="3">
    <source>
        <dbReference type="ARBA" id="ARBA00022989"/>
    </source>
</evidence>
<keyword evidence="3 5" id="KW-1133">Transmembrane helix</keyword>
<feature type="transmembrane region" description="Helical" evidence="5">
    <location>
        <begin position="297"/>
        <end position="318"/>
    </location>
</feature>
<dbReference type="InterPro" id="IPR004841">
    <property type="entry name" value="AA-permease/SLC12A_dom"/>
</dbReference>
<organism evidence="7">
    <name type="scientific">Tunturiibacter gelidiferens</name>
    <dbReference type="NCBI Taxonomy" id="3069689"/>
    <lineage>
        <taxon>Bacteria</taxon>
        <taxon>Pseudomonadati</taxon>
        <taxon>Acidobacteriota</taxon>
        <taxon>Terriglobia</taxon>
        <taxon>Terriglobales</taxon>
        <taxon>Acidobacteriaceae</taxon>
        <taxon>Tunturiibacter</taxon>
    </lineage>
</organism>
<evidence type="ECO:0000256" key="5">
    <source>
        <dbReference type="SAM" id="Phobius"/>
    </source>
</evidence>
<feature type="transmembrane region" description="Helical" evidence="5">
    <location>
        <begin position="339"/>
        <end position="364"/>
    </location>
</feature>
<feature type="transmembrane region" description="Helical" evidence="5">
    <location>
        <begin position="242"/>
        <end position="261"/>
    </location>
</feature>
<dbReference type="PIRSF" id="PIRSF006060">
    <property type="entry name" value="AA_transporter"/>
    <property type="match status" value="1"/>
</dbReference>
<feature type="transmembrane region" description="Helical" evidence="5">
    <location>
        <begin position="139"/>
        <end position="157"/>
    </location>
</feature>
<evidence type="ECO:0000313" key="7">
    <source>
        <dbReference type="EMBL" id="XCB23606.1"/>
    </source>
</evidence>
<gene>
    <name evidence="7" type="ORF">RBB81_06700</name>
</gene>
<evidence type="ECO:0000256" key="1">
    <source>
        <dbReference type="ARBA" id="ARBA00004141"/>
    </source>
</evidence>
<proteinExistence type="predicted"/>
<dbReference type="GO" id="GO:0016020">
    <property type="term" value="C:membrane"/>
    <property type="evidence" value="ECO:0007669"/>
    <property type="project" value="UniProtKB-SubCell"/>
</dbReference>
<reference evidence="7" key="1">
    <citation type="submission" date="2023-08" db="EMBL/GenBank/DDBJ databases">
        <authorList>
            <person name="Messyasz A."/>
            <person name="Mannisto M.K."/>
            <person name="Kerkhof L.J."/>
            <person name="Haggblom M."/>
        </authorList>
    </citation>
    <scope>NUCLEOTIDE SEQUENCE</scope>
    <source>
        <strain evidence="7">M8UP39</strain>
    </source>
</reference>
<dbReference type="KEGG" id="tgi:RBB81_06700"/>
<sequence>MEQTVAESEASLAPAPGLRANILSPMETLAQSISTIAPTTTPTMTIPLVFVLAGNGTWLAYLFATAAILLIALCVSRFARYTSCSGSLYTYATSSLPPAISGIAGWALLLAYITTGASVAGGFINYANVFLLSITGKSAPTFLLALLCVGVSTFIAYRDVQVSARLMLWIEAISVALIAIVLALLLWHNGLHIDHAQLHLEGVTPSAVRLGVVLALFSFVGFESATTLGAEASNPLLTIPRAVIQSAVFTGLFFILCAYLETLGMHTAHQNLGESTAPMRVLANLAGVTPLGPFIDFGALVSMFACTLACITAAARVLMRMGHNGIVHQRLGLAHPKNATPGAAVLVSGTLTALPVTFLALRGIAGTDIYGWMGSLAVYGFLTTYGLAAIALPLYLKRNHRLTSTSLILSTATALAIMLALAGTLYPVPERPYNWLPYVYLAYILGGTAWFALTTRRSPPQSNS</sequence>
<feature type="transmembrane region" description="Helical" evidence="5">
    <location>
        <begin position="407"/>
        <end position="429"/>
    </location>
</feature>
<keyword evidence="2 5" id="KW-0812">Transmembrane</keyword>
<feature type="domain" description="Amino acid permease/ SLC12A" evidence="6">
    <location>
        <begin position="31"/>
        <end position="422"/>
    </location>
</feature>
<dbReference type="Gene3D" id="1.20.1740.10">
    <property type="entry name" value="Amino acid/polyamine transporter I"/>
    <property type="match status" value="1"/>
</dbReference>
<dbReference type="AlphaFoldDB" id="A0AAU7Z4C9"/>
<evidence type="ECO:0000256" key="4">
    <source>
        <dbReference type="ARBA" id="ARBA00023136"/>
    </source>
</evidence>
<keyword evidence="4 5" id="KW-0472">Membrane</keyword>
<feature type="transmembrane region" description="Helical" evidence="5">
    <location>
        <begin position="166"/>
        <end position="187"/>
    </location>
</feature>
<feature type="transmembrane region" description="Helical" evidence="5">
    <location>
        <begin position="435"/>
        <end position="453"/>
    </location>
</feature>
<dbReference type="EMBL" id="CP132938">
    <property type="protein sequence ID" value="XCB23606.1"/>
    <property type="molecule type" value="Genomic_DNA"/>
</dbReference>
<dbReference type="RefSeq" id="WP_353073154.1">
    <property type="nucleotide sequence ID" value="NZ_CP132938.1"/>
</dbReference>
<feature type="transmembrane region" description="Helical" evidence="5">
    <location>
        <begin position="100"/>
        <end position="127"/>
    </location>
</feature>
<feature type="transmembrane region" description="Helical" evidence="5">
    <location>
        <begin position="58"/>
        <end position="79"/>
    </location>
</feature>
<dbReference type="PANTHER" id="PTHR42770">
    <property type="entry name" value="AMINO ACID TRANSPORTER-RELATED"/>
    <property type="match status" value="1"/>
</dbReference>
<dbReference type="PANTHER" id="PTHR42770:SF7">
    <property type="entry name" value="MEMBRANE PROTEIN"/>
    <property type="match status" value="1"/>
</dbReference>
<accession>A0AAU7Z4C9</accession>
<evidence type="ECO:0000256" key="2">
    <source>
        <dbReference type="ARBA" id="ARBA00022692"/>
    </source>
</evidence>
<dbReference type="GO" id="GO:0055085">
    <property type="term" value="P:transmembrane transport"/>
    <property type="evidence" value="ECO:0007669"/>
    <property type="project" value="InterPro"/>
</dbReference>
<dbReference type="InterPro" id="IPR050367">
    <property type="entry name" value="APC_superfamily"/>
</dbReference>
<feature type="transmembrane region" description="Helical" evidence="5">
    <location>
        <begin position="376"/>
        <end position="395"/>
    </location>
</feature>